<dbReference type="EC" id="3.1.3.56" evidence="1"/>
<dbReference type="SMART" id="SM00128">
    <property type="entry name" value="IPPc"/>
    <property type="match status" value="1"/>
</dbReference>
<protein>
    <recommendedName>
        <fullName evidence="1">inositol-polyphosphate 5-phosphatase</fullName>
        <ecNumber evidence="1">3.1.3.56</ecNumber>
    </recommendedName>
</protein>
<feature type="domain" description="Inositol polyphosphate-related phosphatase" evidence="5">
    <location>
        <begin position="4"/>
        <end position="388"/>
    </location>
</feature>
<keyword evidence="2" id="KW-0378">Hydrolase</keyword>
<proteinExistence type="inferred from homology"/>
<evidence type="ECO:0000313" key="6">
    <source>
        <dbReference type="EMBL" id="CAH1396850.1"/>
    </source>
</evidence>
<dbReference type="InterPro" id="IPR000300">
    <property type="entry name" value="IPPc"/>
</dbReference>
<dbReference type="Pfam" id="PF22669">
    <property type="entry name" value="Exo_endo_phos2"/>
    <property type="match status" value="1"/>
</dbReference>
<dbReference type="AlphaFoldDB" id="A0A9P0MJR3"/>
<dbReference type="GO" id="GO:0046856">
    <property type="term" value="P:phosphatidylinositol dephosphorylation"/>
    <property type="evidence" value="ECO:0007669"/>
    <property type="project" value="InterPro"/>
</dbReference>
<feature type="region of interest" description="Disordered" evidence="4">
    <location>
        <begin position="496"/>
        <end position="532"/>
    </location>
</feature>
<evidence type="ECO:0000256" key="4">
    <source>
        <dbReference type="SAM" id="MobiDB-lite"/>
    </source>
</evidence>
<comment type="similarity">
    <text evidence="3">Belongs to the inositol 1,4,5-trisphosphate 5-phosphatase type I family.</text>
</comment>
<gene>
    <name evidence="6" type="ORF">NEZAVI_LOCUS6821</name>
</gene>
<accession>A0A9P0MJR3</accession>
<dbReference type="PANTHER" id="PTHR12997:SF2">
    <property type="entry name" value="INOSITOL POLYPHOSPHATE-5-PHOSPHATASE A"/>
    <property type="match status" value="1"/>
</dbReference>
<dbReference type="InterPro" id="IPR039737">
    <property type="entry name" value="INPP5A"/>
</dbReference>
<dbReference type="InterPro" id="IPR036691">
    <property type="entry name" value="Endo/exonu/phosph_ase_sf"/>
</dbReference>
<keyword evidence="7" id="KW-1185">Reference proteome</keyword>
<dbReference type="PANTHER" id="PTHR12997">
    <property type="entry name" value="TYPE I INOSITOL-1,4,5-TRISPHOSPHATE 5-PHOSPHATASE"/>
    <property type="match status" value="1"/>
</dbReference>
<dbReference type="SUPFAM" id="SSF56219">
    <property type="entry name" value="DNase I-like"/>
    <property type="match status" value="1"/>
</dbReference>
<dbReference type="Gene3D" id="3.60.10.10">
    <property type="entry name" value="Endonuclease/exonuclease/phosphatase"/>
    <property type="match status" value="1"/>
</dbReference>
<evidence type="ECO:0000256" key="2">
    <source>
        <dbReference type="ARBA" id="ARBA00022801"/>
    </source>
</evidence>
<evidence type="ECO:0000256" key="1">
    <source>
        <dbReference type="ARBA" id="ARBA00012997"/>
    </source>
</evidence>
<dbReference type="GO" id="GO:0004445">
    <property type="term" value="F:inositol-polyphosphate 5-phosphatase activity"/>
    <property type="evidence" value="ECO:0007669"/>
    <property type="project" value="UniProtKB-EC"/>
</dbReference>
<sequence>MASDSVPILLVTANVGSIFEDPSIMLKMWTKEFLENVIRLKPKFVALHCQEVGGKNYEESMQHVEYFVKLLMESDELTMFDKVRIYLDEDYSSAENFTALGNFYFIHESISDVLMWDFEELCFIAVEGKEVFAGNIEDVSTKEKSKFPQDFFPECKWSRKGFQRTRWNLNGTVFDLINIHLFHDASNFVAMENFPSVYSKTRQRALEYTLDRFHNDKHGSAPFFLFGDFNFRTDTKGVIKKLSEGLNEVKVENGKNCKLEYTDSSSQVVFSVGKKEFSHFKHQSIFAEEPWLKEFDKEMEDFCGQLFEFPINFPPSYPFVEDSNVRADYMQTRCPAWCDRVVLSQTAKPLISSKDEDKVEYSLIGINSCMGDHKPVYLTGYLTSGAGRLSCCDSYSKPNTNNDETVLFDLGPVESENQEDKGTIAEIGPIPTPLTERFIVKRVHSASIVEVKVGLVKVNSCRGNDSWRSRSCSVSGVKPPLRAFSRMRLISSEASLTRVQSHHSSSSEEWFEEEEPPSSRPSISSKKKHHKRCCVII</sequence>
<dbReference type="OrthoDB" id="5780965at2759"/>
<name>A0A9P0MJR3_NEZVI</name>
<organism evidence="6 7">
    <name type="scientific">Nezara viridula</name>
    <name type="common">Southern green stink bug</name>
    <name type="synonym">Cimex viridulus</name>
    <dbReference type="NCBI Taxonomy" id="85310"/>
    <lineage>
        <taxon>Eukaryota</taxon>
        <taxon>Metazoa</taxon>
        <taxon>Ecdysozoa</taxon>
        <taxon>Arthropoda</taxon>
        <taxon>Hexapoda</taxon>
        <taxon>Insecta</taxon>
        <taxon>Pterygota</taxon>
        <taxon>Neoptera</taxon>
        <taxon>Paraneoptera</taxon>
        <taxon>Hemiptera</taxon>
        <taxon>Heteroptera</taxon>
        <taxon>Panheteroptera</taxon>
        <taxon>Pentatomomorpha</taxon>
        <taxon>Pentatomoidea</taxon>
        <taxon>Pentatomidae</taxon>
        <taxon>Pentatominae</taxon>
        <taxon>Nezara</taxon>
    </lineage>
</organism>
<reference evidence="6" key="1">
    <citation type="submission" date="2022-01" db="EMBL/GenBank/DDBJ databases">
        <authorList>
            <person name="King R."/>
        </authorList>
    </citation>
    <scope>NUCLEOTIDE SEQUENCE</scope>
</reference>
<dbReference type="Proteomes" id="UP001152798">
    <property type="component" value="Chromosome 3"/>
</dbReference>
<evidence type="ECO:0000313" key="7">
    <source>
        <dbReference type="Proteomes" id="UP001152798"/>
    </source>
</evidence>
<evidence type="ECO:0000256" key="3">
    <source>
        <dbReference type="ARBA" id="ARBA00023599"/>
    </source>
</evidence>
<evidence type="ECO:0000259" key="5">
    <source>
        <dbReference type="SMART" id="SM00128"/>
    </source>
</evidence>
<dbReference type="EMBL" id="OV725079">
    <property type="protein sequence ID" value="CAH1396850.1"/>
    <property type="molecule type" value="Genomic_DNA"/>
</dbReference>